<evidence type="ECO:0000259" key="1">
    <source>
        <dbReference type="Pfam" id="PF08387"/>
    </source>
</evidence>
<protein>
    <recommendedName>
        <fullName evidence="1">FBD domain-containing protein</fullName>
    </recommendedName>
</protein>
<dbReference type="OrthoDB" id="1425134at2759"/>
<dbReference type="InterPro" id="IPR006566">
    <property type="entry name" value="FBD"/>
</dbReference>
<dbReference type="EMBL" id="JADFTS010000009">
    <property type="protein sequence ID" value="KAF9589359.1"/>
    <property type="molecule type" value="Genomic_DNA"/>
</dbReference>
<reference evidence="2 3" key="1">
    <citation type="submission" date="2020-10" db="EMBL/GenBank/DDBJ databases">
        <title>The Coptis chinensis genome and diversification of protoberbering-type alkaloids.</title>
        <authorList>
            <person name="Wang B."/>
            <person name="Shu S."/>
            <person name="Song C."/>
            <person name="Liu Y."/>
        </authorList>
    </citation>
    <scope>NUCLEOTIDE SEQUENCE [LARGE SCALE GENOMIC DNA]</scope>
    <source>
        <strain evidence="2">HL-2020</strain>
        <tissue evidence="2">Leaf</tissue>
    </source>
</reference>
<keyword evidence="3" id="KW-1185">Reference proteome</keyword>
<organism evidence="2 3">
    <name type="scientific">Coptis chinensis</name>
    <dbReference type="NCBI Taxonomy" id="261450"/>
    <lineage>
        <taxon>Eukaryota</taxon>
        <taxon>Viridiplantae</taxon>
        <taxon>Streptophyta</taxon>
        <taxon>Embryophyta</taxon>
        <taxon>Tracheophyta</taxon>
        <taxon>Spermatophyta</taxon>
        <taxon>Magnoliopsida</taxon>
        <taxon>Ranunculales</taxon>
        <taxon>Ranunculaceae</taxon>
        <taxon>Coptidoideae</taxon>
        <taxon>Coptis</taxon>
    </lineage>
</organism>
<comment type="caution">
    <text evidence="2">The sequence shown here is derived from an EMBL/GenBank/DDBJ whole genome shotgun (WGS) entry which is preliminary data.</text>
</comment>
<evidence type="ECO:0000313" key="2">
    <source>
        <dbReference type="EMBL" id="KAF9589359.1"/>
    </source>
</evidence>
<gene>
    <name evidence="2" type="ORF">IFM89_022968</name>
</gene>
<accession>A0A835LEY2</accession>
<proteinExistence type="predicted"/>
<sequence length="103" mass="11695">MMCCYLGHPISLFHMKIQCFGRQDISDSVSHHLRRLDIRGFKGSELEMAFTKYVLIAGTSMEKITIEWHCSEIEESSATLLRLLPKTSMHVSIELKPGPVAET</sequence>
<feature type="domain" description="FBD" evidence="1">
    <location>
        <begin position="29"/>
        <end position="66"/>
    </location>
</feature>
<evidence type="ECO:0000313" key="3">
    <source>
        <dbReference type="Proteomes" id="UP000631114"/>
    </source>
</evidence>
<name>A0A835LEY2_9MAGN</name>
<dbReference type="Pfam" id="PF08387">
    <property type="entry name" value="FBD"/>
    <property type="match status" value="1"/>
</dbReference>
<dbReference type="Proteomes" id="UP000631114">
    <property type="component" value="Unassembled WGS sequence"/>
</dbReference>
<dbReference type="AlphaFoldDB" id="A0A835LEY2"/>